<protein>
    <submittedName>
        <fullName evidence="10">Putrescine transport system permease protein PotH</fullName>
    </submittedName>
</protein>
<feature type="transmembrane region" description="Helical" evidence="8">
    <location>
        <begin position="173"/>
        <end position="194"/>
    </location>
</feature>
<evidence type="ECO:0000256" key="3">
    <source>
        <dbReference type="ARBA" id="ARBA00022448"/>
    </source>
</evidence>
<evidence type="ECO:0000256" key="4">
    <source>
        <dbReference type="ARBA" id="ARBA00022475"/>
    </source>
</evidence>
<keyword evidence="5 8" id="KW-0812">Transmembrane</keyword>
<dbReference type="Gene3D" id="1.10.3720.10">
    <property type="entry name" value="MetI-like"/>
    <property type="match status" value="1"/>
</dbReference>
<evidence type="ECO:0000256" key="8">
    <source>
        <dbReference type="SAM" id="Phobius"/>
    </source>
</evidence>
<comment type="similarity">
    <text evidence="2">Belongs to the binding-protein-dependent transport system permease family. CysTW subfamily.</text>
</comment>
<keyword evidence="4" id="KW-1003">Cell membrane</keyword>
<dbReference type="InterPro" id="IPR000515">
    <property type="entry name" value="MetI-like"/>
</dbReference>
<dbReference type="GO" id="GO:0055085">
    <property type="term" value="P:transmembrane transport"/>
    <property type="evidence" value="ECO:0007669"/>
    <property type="project" value="InterPro"/>
</dbReference>
<dbReference type="SUPFAM" id="SSF161098">
    <property type="entry name" value="MetI-like"/>
    <property type="match status" value="1"/>
</dbReference>
<evidence type="ECO:0000256" key="6">
    <source>
        <dbReference type="ARBA" id="ARBA00022989"/>
    </source>
</evidence>
<dbReference type="GO" id="GO:0005886">
    <property type="term" value="C:plasma membrane"/>
    <property type="evidence" value="ECO:0007669"/>
    <property type="project" value="UniProtKB-SubCell"/>
</dbReference>
<keyword evidence="6 8" id="KW-1133">Transmembrane helix</keyword>
<keyword evidence="3" id="KW-0813">Transport</keyword>
<evidence type="ECO:0000313" key="10">
    <source>
        <dbReference type="EMBL" id="CAJ0861205.1"/>
    </source>
</evidence>
<feature type="domain" description="ABC transmembrane type-1" evidence="9">
    <location>
        <begin position="86"/>
        <end position="292"/>
    </location>
</feature>
<evidence type="ECO:0000256" key="5">
    <source>
        <dbReference type="ARBA" id="ARBA00022692"/>
    </source>
</evidence>
<dbReference type="AlphaFoldDB" id="A0AA48LYE8"/>
<evidence type="ECO:0000256" key="2">
    <source>
        <dbReference type="ARBA" id="ARBA00007069"/>
    </source>
</evidence>
<evidence type="ECO:0000256" key="7">
    <source>
        <dbReference type="ARBA" id="ARBA00023136"/>
    </source>
</evidence>
<feature type="transmembrane region" description="Helical" evidence="8">
    <location>
        <begin position="227"/>
        <end position="245"/>
    </location>
</feature>
<name>A0AA48LYE8_9ZZZZ</name>
<feature type="transmembrane region" description="Helical" evidence="8">
    <location>
        <begin position="12"/>
        <end position="34"/>
    </location>
</feature>
<comment type="subcellular location">
    <subcellularLocation>
        <location evidence="1">Cell membrane</location>
        <topology evidence="1">Multi-pass membrane protein</topology>
    </subcellularLocation>
</comment>
<dbReference type="CDD" id="cd06261">
    <property type="entry name" value="TM_PBP2"/>
    <property type="match status" value="1"/>
</dbReference>
<evidence type="ECO:0000256" key="1">
    <source>
        <dbReference type="ARBA" id="ARBA00004651"/>
    </source>
</evidence>
<sequence>MSAPRKLSLGQRLTLAIPYLWIAAFFLAPMLLIAKISLSHSVLARPPYEPRFLPSDGFAQMWAKAQTLTLDNYRALVTDSLYFDSYVNSLWIAGVSTLMTLLVAYPFALAMARSPGSWRPFLIGLAAAPFWTSFLIRVYAWIALLKDEGLINNALIALGLIDAPLQMFATNGAVIVGIVYSYLPFMLLPIYAALEGQDVSLREAAADLGASPLQVFLRVTLPLSRDGVIAGALLVFIPAVGEFVIPDLLGGSDSLMIGRTLWNDFFANHDWPAASAVAITLVCILLVPLLLWERARLKEEEGRR</sequence>
<feature type="transmembrane region" description="Helical" evidence="8">
    <location>
        <begin position="271"/>
        <end position="292"/>
    </location>
</feature>
<dbReference type="EMBL" id="OY288114">
    <property type="protein sequence ID" value="CAJ0861205.1"/>
    <property type="molecule type" value="Genomic_DNA"/>
</dbReference>
<organism evidence="10">
    <name type="scientific">freshwater sediment metagenome</name>
    <dbReference type="NCBI Taxonomy" id="556182"/>
    <lineage>
        <taxon>unclassified sequences</taxon>
        <taxon>metagenomes</taxon>
        <taxon>ecological metagenomes</taxon>
    </lineage>
</organism>
<dbReference type="PANTHER" id="PTHR42929">
    <property type="entry name" value="INNER MEMBRANE ABC TRANSPORTER PERMEASE PROTEIN YDCU-RELATED-RELATED"/>
    <property type="match status" value="1"/>
</dbReference>
<dbReference type="InterPro" id="IPR035906">
    <property type="entry name" value="MetI-like_sf"/>
</dbReference>
<gene>
    <name evidence="10" type="primary">potH</name>
    <name evidence="10" type="ORF">AMST5_01373</name>
</gene>
<evidence type="ECO:0000259" key="9">
    <source>
        <dbReference type="PROSITE" id="PS50928"/>
    </source>
</evidence>
<proteinExistence type="inferred from homology"/>
<feature type="transmembrane region" description="Helical" evidence="8">
    <location>
        <begin position="121"/>
        <end position="142"/>
    </location>
</feature>
<dbReference type="Pfam" id="PF00528">
    <property type="entry name" value="BPD_transp_1"/>
    <property type="match status" value="1"/>
</dbReference>
<accession>A0AA48LYE8</accession>
<dbReference type="PANTHER" id="PTHR42929:SF3">
    <property type="entry name" value="PUTRESCINE TRANSPORT SYSTEM PERMEASE PROTEIN POTH"/>
    <property type="match status" value="1"/>
</dbReference>
<keyword evidence="7 8" id="KW-0472">Membrane</keyword>
<reference evidence="10" key="1">
    <citation type="submission" date="2023-07" db="EMBL/GenBank/DDBJ databases">
        <authorList>
            <person name="Pelsma A.J. K."/>
        </authorList>
    </citation>
    <scope>NUCLEOTIDE SEQUENCE</scope>
</reference>
<feature type="transmembrane region" description="Helical" evidence="8">
    <location>
        <begin position="90"/>
        <end position="109"/>
    </location>
</feature>
<dbReference type="PROSITE" id="PS50928">
    <property type="entry name" value="ABC_TM1"/>
    <property type="match status" value="1"/>
</dbReference>